<keyword evidence="3 5" id="KW-1133">Transmembrane helix</keyword>
<protein>
    <submittedName>
        <fullName evidence="6">Major facilitator superfamily transporter</fullName>
    </submittedName>
</protein>
<evidence type="ECO:0000256" key="4">
    <source>
        <dbReference type="ARBA" id="ARBA00023136"/>
    </source>
</evidence>
<evidence type="ECO:0000256" key="2">
    <source>
        <dbReference type="ARBA" id="ARBA00022692"/>
    </source>
</evidence>
<dbReference type="Gene3D" id="1.20.1250.20">
    <property type="entry name" value="MFS general substrate transporter like domains"/>
    <property type="match status" value="1"/>
</dbReference>
<organism evidence="6 7">
    <name type="scientific">Colletotrichum kahawae</name>
    <name type="common">Coffee berry disease fungus</name>
    <dbReference type="NCBI Taxonomy" id="34407"/>
    <lineage>
        <taxon>Eukaryota</taxon>
        <taxon>Fungi</taxon>
        <taxon>Dikarya</taxon>
        <taxon>Ascomycota</taxon>
        <taxon>Pezizomycotina</taxon>
        <taxon>Sordariomycetes</taxon>
        <taxon>Hypocreomycetidae</taxon>
        <taxon>Glomerellales</taxon>
        <taxon>Glomerellaceae</taxon>
        <taxon>Colletotrichum</taxon>
        <taxon>Colletotrichum gloeosporioides species complex</taxon>
    </lineage>
</organism>
<keyword evidence="4 5" id="KW-0472">Membrane</keyword>
<dbReference type="GO" id="GO:0022857">
    <property type="term" value="F:transmembrane transporter activity"/>
    <property type="evidence" value="ECO:0007669"/>
    <property type="project" value="InterPro"/>
</dbReference>
<feature type="transmembrane region" description="Helical" evidence="5">
    <location>
        <begin position="368"/>
        <end position="393"/>
    </location>
</feature>
<dbReference type="AlphaFoldDB" id="A0AAD9XZK4"/>
<feature type="transmembrane region" description="Helical" evidence="5">
    <location>
        <begin position="433"/>
        <end position="457"/>
    </location>
</feature>
<evidence type="ECO:0000256" key="1">
    <source>
        <dbReference type="ARBA" id="ARBA00004141"/>
    </source>
</evidence>
<reference evidence="6" key="1">
    <citation type="submission" date="2023-02" db="EMBL/GenBank/DDBJ databases">
        <title>Colletotrichum kahawae CIFC_Que2 genome sequencing and assembly.</title>
        <authorList>
            <person name="Baroncelli R."/>
        </authorList>
    </citation>
    <scope>NUCLEOTIDE SEQUENCE</scope>
    <source>
        <strain evidence="6">CIFC_Que2</strain>
    </source>
</reference>
<dbReference type="PANTHER" id="PTHR23502:SF50">
    <property type="entry name" value="TRANSPORTER, PUTATIVE (AFU_ORTHOLOGUE AFUA_5G00430)-RELATED"/>
    <property type="match status" value="1"/>
</dbReference>
<evidence type="ECO:0000256" key="3">
    <source>
        <dbReference type="ARBA" id="ARBA00022989"/>
    </source>
</evidence>
<name>A0AAD9XZK4_COLKA</name>
<feature type="transmembrane region" description="Helical" evidence="5">
    <location>
        <begin position="200"/>
        <end position="219"/>
    </location>
</feature>
<feature type="transmembrane region" description="Helical" evidence="5">
    <location>
        <begin position="405"/>
        <end position="427"/>
    </location>
</feature>
<evidence type="ECO:0000313" key="6">
    <source>
        <dbReference type="EMBL" id="KAK2729742.1"/>
    </source>
</evidence>
<dbReference type="InterPro" id="IPR011701">
    <property type="entry name" value="MFS"/>
</dbReference>
<dbReference type="PANTHER" id="PTHR23502">
    <property type="entry name" value="MAJOR FACILITATOR SUPERFAMILY"/>
    <property type="match status" value="1"/>
</dbReference>
<dbReference type="Proteomes" id="UP001281614">
    <property type="component" value="Unassembled WGS sequence"/>
</dbReference>
<feature type="transmembrane region" description="Helical" evidence="5">
    <location>
        <begin position="342"/>
        <end position="362"/>
    </location>
</feature>
<evidence type="ECO:0000256" key="5">
    <source>
        <dbReference type="SAM" id="Phobius"/>
    </source>
</evidence>
<comment type="caution">
    <text evidence="6">The sequence shown here is derived from an EMBL/GenBank/DDBJ whole genome shotgun (WGS) entry which is preliminary data.</text>
</comment>
<feature type="transmembrane region" description="Helical" evidence="5">
    <location>
        <begin position="174"/>
        <end position="193"/>
    </location>
</feature>
<dbReference type="EMBL" id="VYYT01000776">
    <property type="protein sequence ID" value="KAK2729742.1"/>
    <property type="molecule type" value="Genomic_DNA"/>
</dbReference>
<comment type="subcellular location">
    <subcellularLocation>
        <location evidence="1">Membrane</location>
        <topology evidence="1">Multi-pass membrane protein</topology>
    </subcellularLocation>
</comment>
<keyword evidence="7" id="KW-1185">Reference proteome</keyword>
<dbReference type="InterPro" id="IPR036259">
    <property type="entry name" value="MFS_trans_sf"/>
</dbReference>
<feature type="transmembrane region" description="Helical" evidence="5">
    <location>
        <begin position="44"/>
        <end position="66"/>
    </location>
</feature>
<gene>
    <name evidence="6" type="ORF">CKAH01_02716</name>
</gene>
<proteinExistence type="predicted"/>
<feature type="transmembrane region" description="Helical" evidence="5">
    <location>
        <begin position="86"/>
        <end position="104"/>
    </location>
</feature>
<dbReference type="GO" id="GO:0005886">
    <property type="term" value="C:plasma membrane"/>
    <property type="evidence" value="ECO:0007669"/>
    <property type="project" value="TreeGrafter"/>
</dbReference>
<dbReference type="Pfam" id="PF07690">
    <property type="entry name" value="MFS_1"/>
    <property type="match status" value="1"/>
</dbReference>
<sequence>MTMDLPKRLTLTLAVAAEESVLVLIPEPTEDPNDPLNWTLARRYVNTLFVLAVTVAVFAAMTMQMVFWQQMTVELGMSYDELNAGVSFNVVGLALGCICFIPFTKKYGRRSTYIFSTAVMAATSWWSSRMRTVPEMYITNLLFGLAGSTNETIAEMTIADLFFVHQRGLANGSYITSVMIGNFLAPTLAGVQAASMGRRWAYYTVGIILTILFILFLFFEETKYVPVSVGVSTVGDPYLQQTQNKLREMKDTGTASYPAIDTQLPEKHADQDVEQAIPPVPLPNNYRQRMRFSTPTEESLLSIYIAPFKMALFPHVVFSAIQCANAVAFLNRGIFEPEMRLYVLFLPALLMGVGVVIFGITVDRGMHWVYPSIGGALFAFGMSSMMDVSFTIVIDTYKAATAESFVFITFIRNAATIGVLFAVVPWLNSMSLTTISIICGCVASFICFSFIPLLIWGRSIRVAFHARYDKVMAETGDIGGSERA</sequence>
<evidence type="ECO:0000313" key="7">
    <source>
        <dbReference type="Proteomes" id="UP001281614"/>
    </source>
</evidence>
<accession>A0AAD9XZK4</accession>
<keyword evidence="2 5" id="KW-0812">Transmembrane</keyword>
<dbReference type="SUPFAM" id="SSF103473">
    <property type="entry name" value="MFS general substrate transporter"/>
    <property type="match status" value="1"/>
</dbReference>